<protein>
    <submittedName>
        <fullName evidence="1">Oidioi.mRNA.OKI2018_I69.PAR.g9018.t1.cds</fullName>
    </submittedName>
</protein>
<accession>A0ABN7RN40</accession>
<organism evidence="1 2">
    <name type="scientific">Oikopleura dioica</name>
    <name type="common">Tunicate</name>
    <dbReference type="NCBI Taxonomy" id="34765"/>
    <lineage>
        <taxon>Eukaryota</taxon>
        <taxon>Metazoa</taxon>
        <taxon>Chordata</taxon>
        <taxon>Tunicata</taxon>
        <taxon>Appendicularia</taxon>
        <taxon>Copelata</taxon>
        <taxon>Oikopleuridae</taxon>
        <taxon>Oikopleura</taxon>
    </lineage>
</organism>
<evidence type="ECO:0000313" key="2">
    <source>
        <dbReference type="Proteomes" id="UP001158576"/>
    </source>
</evidence>
<gene>
    <name evidence="1" type="ORF">OKIOD_LOCUS576</name>
</gene>
<keyword evidence="2" id="KW-1185">Reference proteome</keyword>
<dbReference type="EMBL" id="OU015568">
    <property type="protein sequence ID" value="CAG5078548.1"/>
    <property type="molecule type" value="Genomic_DNA"/>
</dbReference>
<sequence>MKLSVAIFASASASVFIHPDVRTRLRANNLENENKSNECFLSCVVDLIRKDIQCQFEFEWETEDYYRCMEAPVQEFEECVLADGCVEADGTCILRCAPILEEDLKACEDGYESGELNYLEFVICTNEASFDFSNCWDVCTCEMPWCNCIPPSLEEKKTFAPFEVICYPDQE</sequence>
<proteinExistence type="predicted"/>
<evidence type="ECO:0000313" key="1">
    <source>
        <dbReference type="EMBL" id="CAG5078548.1"/>
    </source>
</evidence>
<name>A0ABN7RN40_OIKDI</name>
<dbReference type="Proteomes" id="UP001158576">
    <property type="component" value="Chromosome PAR"/>
</dbReference>
<reference evidence="1 2" key="1">
    <citation type="submission" date="2021-04" db="EMBL/GenBank/DDBJ databases">
        <authorList>
            <person name="Bliznina A."/>
        </authorList>
    </citation>
    <scope>NUCLEOTIDE SEQUENCE [LARGE SCALE GENOMIC DNA]</scope>
</reference>